<dbReference type="InterPro" id="IPR009006">
    <property type="entry name" value="Ala_racemase/Decarboxylase_C"/>
</dbReference>
<dbReference type="Gene3D" id="2.40.37.10">
    <property type="entry name" value="Lyase, Ornithine Decarboxylase, Chain A, domain 1"/>
    <property type="match status" value="1"/>
</dbReference>
<keyword evidence="12" id="KW-1185">Reference proteome</keyword>
<evidence type="ECO:0000256" key="4">
    <source>
        <dbReference type="ARBA" id="ARBA00023239"/>
    </source>
</evidence>
<dbReference type="InterPro" id="IPR000183">
    <property type="entry name" value="Orn/DAP/Arg_de-COase"/>
</dbReference>
<feature type="region of interest" description="Disordered" evidence="9">
    <location>
        <begin position="32"/>
        <end position="98"/>
    </location>
</feature>
<evidence type="ECO:0000256" key="6">
    <source>
        <dbReference type="ARBA" id="ARBA00034138"/>
    </source>
</evidence>
<sequence>MLSKATHWLTDGSLQLEHVLVHQVHAAAGHQAQQAASKTAGTANKGFTAGESIGAGFPSDEPDKVQDKDADEAPLTSCKERQEELPSPQQRRSSNASYQCHPSIVTTHLQLGRHSFSRTAPSIFELSRNSSLLGTLQEEAIQEAAASPHLASSSSSSSSGSRRLFAPRVSATQLAALDSLSTAAAFSRSASLSHTPTLAQLPVPVQDVLDSCRALFIQDGNLEGLAEAASHFIAESGISETCYIYDLAEVMRLHNTWTAALPRVTPHYAVKCNPEPMMLAMLAALGVGFDCASVMELEAAQALGVAPERIIFANPCKKPADFRYAVAHGVQRTTFDTPSELHKMAQ</sequence>
<dbReference type="EMBL" id="FNXT01001022">
    <property type="protein sequence ID" value="SZX71016.1"/>
    <property type="molecule type" value="Genomic_DNA"/>
</dbReference>
<dbReference type="PROSITE" id="PS00878">
    <property type="entry name" value="ODR_DC_2_1"/>
    <property type="match status" value="1"/>
</dbReference>
<comment type="pathway">
    <text evidence="5">Amine and polyamine biosynthesis; putrescine biosynthesis via L-ornithine pathway; putrescine from L-ornithine: step 1/1.</text>
</comment>
<comment type="similarity">
    <text evidence="2">Belongs to the Orn/Lys/Arg decarboxylase class-II family.</text>
</comment>
<dbReference type="PRINTS" id="PR01179">
    <property type="entry name" value="ODADCRBXLASE"/>
</dbReference>
<evidence type="ECO:0000259" key="10">
    <source>
        <dbReference type="Pfam" id="PF02784"/>
    </source>
</evidence>
<evidence type="ECO:0000313" key="12">
    <source>
        <dbReference type="Proteomes" id="UP000256970"/>
    </source>
</evidence>
<organism evidence="11 12">
    <name type="scientific">Tetradesmus obliquus</name>
    <name type="common">Green alga</name>
    <name type="synonym">Acutodesmus obliquus</name>
    <dbReference type="NCBI Taxonomy" id="3088"/>
    <lineage>
        <taxon>Eukaryota</taxon>
        <taxon>Viridiplantae</taxon>
        <taxon>Chlorophyta</taxon>
        <taxon>core chlorophytes</taxon>
        <taxon>Chlorophyceae</taxon>
        <taxon>CS clade</taxon>
        <taxon>Sphaeropleales</taxon>
        <taxon>Scenedesmaceae</taxon>
        <taxon>Tetradesmus</taxon>
    </lineage>
</organism>
<evidence type="ECO:0000256" key="1">
    <source>
        <dbReference type="ARBA" id="ARBA00001933"/>
    </source>
</evidence>
<accession>A0A383W2X3</accession>
<dbReference type="Gene3D" id="3.20.20.10">
    <property type="entry name" value="Alanine racemase"/>
    <property type="match status" value="1"/>
</dbReference>
<comment type="catalytic activity">
    <reaction evidence="8">
        <text>L-ornithine + H(+) = putrescine + CO2</text>
        <dbReference type="Rhea" id="RHEA:22964"/>
        <dbReference type="ChEBI" id="CHEBI:15378"/>
        <dbReference type="ChEBI" id="CHEBI:16526"/>
        <dbReference type="ChEBI" id="CHEBI:46911"/>
        <dbReference type="ChEBI" id="CHEBI:326268"/>
        <dbReference type="EC" id="4.1.1.17"/>
    </reaction>
</comment>
<dbReference type="GO" id="GO:0004586">
    <property type="term" value="F:ornithine decarboxylase activity"/>
    <property type="evidence" value="ECO:0007669"/>
    <property type="project" value="UniProtKB-EC"/>
</dbReference>
<dbReference type="PANTHER" id="PTHR11482">
    <property type="entry name" value="ARGININE/DIAMINOPIMELATE/ORNITHINE DECARBOXYLASE"/>
    <property type="match status" value="1"/>
</dbReference>
<dbReference type="InterPro" id="IPR029066">
    <property type="entry name" value="PLP-binding_barrel"/>
</dbReference>
<evidence type="ECO:0000313" key="11">
    <source>
        <dbReference type="EMBL" id="SZX71016.1"/>
    </source>
</evidence>
<keyword evidence="4" id="KW-0456">Lyase</keyword>
<dbReference type="GO" id="GO:0033387">
    <property type="term" value="P:putrescine biosynthetic process from arginine, via ornithine"/>
    <property type="evidence" value="ECO:0007669"/>
    <property type="project" value="UniProtKB-UniPathway"/>
</dbReference>
<dbReference type="SUPFAM" id="SSF51419">
    <property type="entry name" value="PLP-binding barrel"/>
    <property type="match status" value="1"/>
</dbReference>
<comment type="cofactor">
    <cofactor evidence="1">
        <name>pyridoxal 5'-phosphate</name>
        <dbReference type="ChEBI" id="CHEBI:597326"/>
    </cofactor>
</comment>
<protein>
    <recommendedName>
        <fullName evidence="6">ornithine decarboxylase</fullName>
        <ecNumber evidence="6">4.1.1.17</ecNumber>
    </recommendedName>
</protein>
<dbReference type="InterPro" id="IPR022653">
    <property type="entry name" value="De-COase2_pyr-phos_BS"/>
</dbReference>
<dbReference type="GO" id="GO:0005737">
    <property type="term" value="C:cytoplasm"/>
    <property type="evidence" value="ECO:0007669"/>
    <property type="project" value="TreeGrafter"/>
</dbReference>
<dbReference type="Proteomes" id="UP000256970">
    <property type="component" value="Unassembled WGS sequence"/>
</dbReference>
<proteinExistence type="inferred from homology"/>
<dbReference type="PRINTS" id="PR01182">
    <property type="entry name" value="ORNDCRBXLASE"/>
</dbReference>
<reference evidence="11 12" key="1">
    <citation type="submission" date="2016-10" db="EMBL/GenBank/DDBJ databases">
        <authorList>
            <person name="Cai Z."/>
        </authorList>
    </citation>
    <scope>NUCLEOTIDE SEQUENCE [LARGE SCALE GENOMIC DNA]</scope>
</reference>
<feature type="domain" description="Orn/DAP/Arg decarboxylase 2 N-terminal" evidence="10">
    <location>
        <begin position="247"/>
        <end position="346"/>
    </location>
</feature>
<gene>
    <name evidence="11" type="ORF">BQ4739_LOCUS11165</name>
</gene>
<dbReference type="Pfam" id="PF02784">
    <property type="entry name" value="Orn_Arg_deC_N"/>
    <property type="match status" value="1"/>
</dbReference>
<dbReference type="UniPathway" id="UPA00535">
    <property type="reaction ID" value="UER00288"/>
</dbReference>
<dbReference type="PANTHER" id="PTHR11482:SF6">
    <property type="entry name" value="ORNITHINE DECARBOXYLASE 1-RELATED"/>
    <property type="match status" value="1"/>
</dbReference>
<evidence type="ECO:0000256" key="7">
    <source>
        <dbReference type="ARBA" id="ARBA00046672"/>
    </source>
</evidence>
<dbReference type="AlphaFoldDB" id="A0A383W2X3"/>
<dbReference type="EC" id="4.1.1.17" evidence="6"/>
<dbReference type="InterPro" id="IPR002433">
    <property type="entry name" value="Orn_de-COase"/>
</dbReference>
<evidence type="ECO:0000256" key="3">
    <source>
        <dbReference type="ARBA" id="ARBA00022898"/>
    </source>
</evidence>
<evidence type="ECO:0000256" key="5">
    <source>
        <dbReference type="ARBA" id="ARBA00034115"/>
    </source>
</evidence>
<evidence type="ECO:0000256" key="9">
    <source>
        <dbReference type="SAM" id="MobiDB-lite"/>
    </source>
</evidence>
<keyword evidence="3" id="KW-0663">Pyridoxal phosphate</keyword>
<comment type="subunit">
    <text evidence="7">Homodimer. Only the dimer is catalytically active, as the active sites are constructed of residues from both monomers.</text>
</comment>
<dbReference type="InterPro" id="IPR022644">
    <property type="entry name" value="De-COase2_N"/>
</dbReference>
<evidence type="ECO:0000256" key="2">
    <source>
        <dbReference type="ARBA" id="ARBA00008872"/>
    </source>
</evidence>
<dbReference type="STRING" id="3088.A0A383W2X3"/>
<evidence type="ECO:0000256" key="8">
    <source>
        <dbReference type="ARBA" id="ARBA00049127"/>
    </source>
</evidence>
<feature type="compositionally biased region" description="Polar residues" evidence="9">
    <location>
        <begin position="87"/>
        <end position="98"/>
    </location>
</feature>
<name>A0A383W2X3_TETOB</name>